<dbReference type="InterPro" id="IPR053269">
    <property type="entry name" value="Asp-Met_ligase"/>
</dbReference>
<keyword evidence="3" id="KW-1185">Reference proteome</keyword>
<proteinExistence type="predicted"/>
<dbReference type="GO" id="GO:0005524">
    <property type="term" value="F:ATP binding"/>
    <property type="evidence" value="ECO:0007669"/>
    <property type="project" value="UniProtKB-UniRule"/>
</dbReference>
<organism evidence="3 4">
    <name type="scientific">Lingula anatina</name>
    <name type="common">Brachiopod</name>
    <name type="synonym">Lingula unguis</name>
    <dbReference type="NCBI Taxonomy" id="7574"/>
    <lineage>
        <taxon>Eukaryota</taxon>
        <taxon>Metazoa</taxon>
        <taxon>Spiralia</taxon>
        <taxon>Lophotrochozoa</taxon>
        <taxon>Brachiopoda</taxon>
        <taxon>Linguliformea</taxon>
        <taxon>Lingulata</taxon>
        <taxon>Lingulida</taxon>
        <taxon>Linguloidea</taxon>
        <taxon>Lingulidae</taxon>
        <taxon>Lingula</taxon>
    </lineage>
</organism>
<gene>
    <name evidence="4" type="primary">LOC106182004</name>
</gene>
<accession>A0A1S3KHT5</accession>
<feature type="domain" description="ATP-grasp" evidence="2">
    <location>
        <begin position="142"/>
        <end position="341"/>
    </location>
</feature>
<dbReference type="InterPro" id="IPR003806">
    <property type="entry name" value="ATP-grasp_PylC-type"/>
</dbReference>
<dbReference type="Proteomes" id="UP000085678">
    <property type="component" value="Unplaced"/>
</dbReference>
<dbReference type="OrthoDB" id="5946236at2759"/>
<dbReference type="PANTHER" id="PTHR37018">
    <property type="entry name" value="CULTURE SPECIFIC PROTEIN, PUTATIVE (AFU_ORTHOLOGUE AFUA_2G00130)-RELATED"/>
    <property type="match status" value="1"/>
</dbReference>
<dbReference type="InParanoid" id="A0A1S3KHT5"/>
<name>A0A1S3KHT5_LINAN</name>
<dbReference type="Gene3D" id="3.30.470.20">
    <property type="entry name" value="ATP-grasp fold, B domain"/>
    <property type="match status" value="1"/>
</dbReference>
<dbReference type="PANTHER" id="PTHR37018:SF1">
    <property type="entry name" value="CULTURE SPECIFIC PROTEIN, PUTATIVE (AFU_ORTHOLOGUE AFUA_2G00130)-RELATED"/>
    <property type="match status" value="1"/>
</dbReference>
<dbReference type="GeneID" id="106182004"/>
<dbReference type="KEGG" id="lak:106182004"/>
<dbReference type="PROSITE" id="PS50975">
    <property type="entry name" value="ATP_GRASP"/>
    <property type="match status" value="1"/>
</dbReference>
<keyword evidence="1" id="KW-0067">ATP-binding</keyword>
<protein>
    <submittedName>
        <fullName evidence="4">Uncharacterized protein LOC106182004</fullName>
    </submittedName>
</protein>
<reference evidence="4" key="1">
    <citation type="submission" date="2025-08" db="UniProtKB">
        <authorList>
            <consortium name="RefSeq"/>
        </authorList>
    </citation>
    <scope>IDENTIFICATION</scope>
    <source>
        <tissue evidence="4">Gonads</tissue>
    </source>
</reference>
<dbReference type="SUPFAM" id="SSF56059">
    <property type="entry name" value="Glutathione synthetase ATP-binding domain-like"/>
    <property type="match status" value="1"/>
</dbReference>
<evidence type="ECO:0000256" key="1">
    <source>
        <dbReference type="PROSITE-ProRule" id="PRU00409"/>
    </source>
</evidence>
<dbReference type="AlphaFoldDB" id="A0A1S3KHT5"/>
<dbReference type="InterPro" id="IPR011761">
    <property type="entry name" value="ATP-grasp"/>
</dbReference>
<dbReference type="GO" id="GO:0046872">
    <property type="term" value="F:metal ion binding"/>
    <property type="evidence" value="ECO:0007669"/>
    <property type="project" value="InterPro"/>
</dbReference>
<sequence>MEDYRLWVPTQKELEIEESSRLVTMSDLFRKDIPANGVFITEVPRSVKSFFTNYKYVAHCGLSKSNRNMVAIRMAMPHRILPFVGPNLKVFSSVKPPEILVRHWERKLGSRVRPRFTCLTKSHGNTTYVCPYPIEQLPLHQQHVEPDAYYKVLSKRFVSEVDITQPKILTNATIPCVVKLTHGMGGTAVFLITNETELQMTQSKIMTTHPDADLIVTEMITDLESPEYSAHFFVDKSGNVTWWEVVELIEDANGHSIGTMWTKNNGRLRQIMEPFVIKVAQALHQNGYYGPAGCDVLHNGRQGYLVDINPRMTCSMPLCLMAREMERRGWSVGVLTRQRTLDGTLDDVIARAESISDGEVVILSGGELEGGAIMAYVAVFSESREACEHIISNKLPFICTSSRLSRTAR</sequence>
<evidence type="ECO:0000259" key="2">
    <source>
        <dbReference type="PROSITE" id="PS50975"/>
    </source>
</evidence>
<keyword evidence="1" id="KW-0547">Nucleotide-binding</keyword>
<dbReference type="RefSeq" id="XP_013422062.1">
    <property type="nucleotide sequence ID" value="XM_013566608.1"/>
</dbReference>
<evidence type="ECO:0000313" key="3">
    <source>
        <dbReference type="Proteomes" id="UP000085678"/>
    </source>
</evidence>
<evidence type="ECO:0000313" key="4">
    <source>
        <dbReference type="RefSeq" id="XP_013422062.1"/>
    </source>
</evidence>
<dbReference type="Pfam" id="PF02655">
    <property type="entry name" value="ATP-grasp_3"/>
    <property type="match status" value="1"/>
</dbReference>